<dbReference type="EMBL" id="RQGN01000105">
    <property type="protein sequence ID" value="TGL92537.1"/>
    <property type="molecule type" value="Genomic_DNA"/>
</dbReference>
<sequence>MNSGNITVNFLLPFETSSTFSGLTTDLRVLKHGSMFDSKLIRFGFAILLCTACSPAKKELPTFSQNLECTKEEIPLWIQPADDIEAGNDLEIIYCNQRETPNGKRLELSLVFRDEKHPSFWKDAVYRIYRGFKYGRHKDIESLRLQFSKTGELSTVHLKNVYSGDQIFSQDPVQHFDSVLKADQLTKEEKKPVLYINTWNHMFSEKDQNPKLSKKKLDNVELRTGSREELDAFYSGSQN</sequence>
<name>A0A5F2AXK2_9LEPT</name>
<gene>
    <name evidence="1" type="ORF">EHQ76_19840</name>
</gene>
<comment type="caution">
    <text evidence="1">The sequence shown here is derived from an EMBL/GenBank/DDBJ whole genome shotgun (WGS) entry which is preliminary data.</text>
</comment>
<evidence type="ECO:0000313" key="2">
    <source>
        <dbReference type="Proteomes" id="UP000298429"/>
    </source>
</evidence>
<proteinExistence type="predicted"/>
<dbReference type="OrthoDB" id="337481at2"/>
<protein>
    <submittedName>
        <fullName evidence="1">Uncharacterized protein</fullName>
    </submittedName>
</protein>
<evidence type="ECO:0000313" key="1">
    <source>
        <dbReference type="EMBL" id="TGL92537.1"/>
    </source>
</evidence>
<dbReference type="RefSeq" id="WP_135672558.1">
    <property type="nucleotide sequence ID" value="NZ_RQGN01000105.1"/>
</dbReference>
<organism evidence="1 2">
    <name type="scientific">Leptospira barantonii</name>
    <dbReference type="NCBI Taxonomy" id="2023184"/>
    <lineage>
        <taxon>Bacteria</taxon>
        <taxon>Pseudomonadati</taxon>
        <taxon>Spirochaetota</taxon>
        <taxon>Spirochaetia</taxon>
        <taxon>Leptospirales</taxon>
        <taxon>Leptospiraceae</taxon>
        <taxon>Leptospira</taxon>
    </lineage>
</organism>
<reference evidence="1 2" key="1">
    <citation type="journal article" date="2019" name="PLoS Negl. Trop. Dis.">
        <title>Revisiting the worldwide diversity of Leptospira species in the environment.</title>
        <authorList>
            <person name="Vincent A.T."/>
            <person name="Schiettekatte O."/>
            <person name="Bourhy P."/>
            <person name="Veyrier F.J."/>
            <person name="Picardeau M."/>
        </authorList>
    </citation>
    <scope>NUCLEOTIDE SEQUENCE [LARGE SCALE GENOMIC DNA]</scope>
    <source>
        <strain evidence="1 2">201702444</strain>
    </source>
</reference>
<dbReference type="Proteomes" id="UP000298429">
    <property type="component" value="Unassembled WGS sequence"/>
</dbReference>
<accession>A0A5F2AXK2</accession>
<dbReference type="AlphaFoldDB" id="A0A5F2AXK2"/>
<dbReference type="NCBIfam" id="NF047489">
    <property type="entry name" value="adhesinLsa23"/>
    <property type="match status" value="1"/>
</dbReference>